<feature type="region of interest" description="Disordered" evidence="1">
    <location>
        <begin position="135"/>
        <end position="155"/>
    </location>
</feature>
<dbReference type="AlphaFoldDB" id="A0A076ENL3"/>
<evidence type="ECO:0000313" key="4">
    <source>
        <dbReference type="Proteomes" id="UP000028488"/>
    </source>
</evidence>
<keyword evidence="2" id="KW-0472">Membrane</keyword>
<dbReference type="Proteomes" id="UP000028488">
    <property type="component" value="Chromosome"/>
</dbReference>
<organism evidence="3 4">
    <name type="scientific">Rhodococcus opacus</name>
    <name type="common">Nocardia opaca</name>
    <dbReference type="NCBI Taxonomy" id="37919"/>
    <lineage>
        <taxon>Bacteria</taxon>
        <taxon>Bacillati</taxon>
        <taxon>Actinomycetota</taxon>
        <taxon>Actinomycetes</taxon>
        <taxon>Mycobacteriales</taxon>
        <taxon>Nocardiaceae</taxon>
        <taxon>Rhodococcus</taxon>
    </lineage>
</organism>
<sequence>MADRESHPSDAALPAPPYSEDLLADLHAGVLPESVSDRLWPLVRNDPQAMAVIDALDRVTDQLGALGRDHSVSTPIPADVADRINRALAAERDTPAEDTVVPLARRRKWAAAAAGTFAAAAAVVVAVAVVTPDSREPETPAVALPSSETSPTPGVLDLGTDLDSGRLLTVIGSRQLGPLADPAQLAECLRANGIEQSRPLLGSGEVRLDGVPGVLLLVAAPRPPQITALVVGSECGPGGPATIAVTDIG</sequence>
<evidence type="ECO:0000256" key="2">
    <source>
        <dbReference type="SAM" id="Phobius"/>
    </source>
</evidence>
<dbReference type="eggNOG" id="ENOG503381C">
    <property type="taxonomic scope" value="Bacteria"/>
</dbReference>
<evidence type="ECO:0000313" key="3">
    <source>
        <dbReference type="EMBL" id="AII07451.1"/>
    </source>
</evidence>
<feature type="transmembrane region" description="Helical" evidence="2">
    <location>
        <begin position="109"/>
        <end position="130"/>
    </location>
</feature>
<proteinExistence type="predicted"/>
<reference evidence="3 4" key="1">
    <citation type="submission" date="2014-07" db="EMBL/GenBank/DDBJ databases">
        <title>Genome Sequence of Rhodococcus opacus Strain R7, a Biodegrader of Mono- and Polycyclic Aromatic Hydrocarbons.</title>
        <authorList>
            <person name="Di Gennaro P."/>
            <person name="Zampolli J."/>
            <person name="Presti I."/>
            <person name="Cappelletti M."/>
            <person name="D'Ursi P."/>
            <person name="Orro A."/>
            <person name="Mezzelani A."/>
            <person name="Milanesi L."/>
        </authorList>
    </citation>
    <scope>NUCLEOTIDE SEQUENCE [LARGE SCALE GENOMIC DNA]</scope>
    <source>
        <strain evidence="3 4">R7</strain>
    </source>
</reference>
<keyword evidence="2" id="KW-0812">Transmembrane</keyword>
<protein>
    <recommendedName>
        <fullName evidence="5">Anti-sigma-M factor RsmA</fullName>
    </recommendedName>
</protein>
<keyword evidence="2" id="KW-1133">Transmembrane helix</keyword>
<evidence type="ECO:0008006" key="5">
    <source>
        <dbReference type="Google" id="ProtNLM"/>
    </source>
</evidence>
<dbReference type="EMBL" id="CP008947">
    <property type="protein sequence ID" value="AII07451.1"/>
    <property type="molecule type" value="Genomic_DNA"/>
</dbReference>
<gene>
    <name evidence="3" type="ORF">EP51_23455</name>
</gene>
<accession>A0A076ENL3</accession>
<name>A0A076ENL3_RHOOP</name>
<dbReference type="RefSeq" id="WP_128640522.1">
    <property type="nucleotide sequence ID" value="NZ_CP008947.1"/>
</dbReference>
<evidence type="ECO:0000256" key="1">
    <source>
        <dbReference type="SAM" id="MobiDB-lite"/>
    </source>
</evidence>